<reference evidence="2 3" key="1">
    <citation type="submission" date="2023-07" db="EMBL/GenBank/DDBJ databases">
        <title>Sorghum-associated microbial communities from plants grown in Nebraska, USA.</title>
        <authorList>
            <person name="Schachtman D."/>
        </authorList>
    </citation>
    <scope>NUCLEOTIDE SEQUENCE [LARGE SCALE GENOMIC DNA]</scope>
    <source>
        <strain evidence="2 3">BE107</strain>
    </source>
</reference>
<dbReference type="SUPFAM" id="SSF144064">
    <property type="entry name" value="Heme iron utilization protein-like"/>
    <property type="match status" value="1"/>
</dbReference>
<dbReference type="InterPro" id="IPR007845">
    <property type="entry name" value="HemS/ChuX_dom"/>
</dbReference>
<organism evidence="2 3">
    <name type="scientific">Pseudoxanthomonas sacheonensis</name>
    <dbReference type="NCBI Taxonomy" id="443615"/>
    <lineage>
        <taxon>Bacteria</taxon>
        <taxon>Pseudomonadati</taxon>
        <taxon>Pseudomonadota</taxon>
        <taxon>Gammaproteobacteria</taxon>
        <taxon>Lysobacterales</taxon>
        <taxon>Lysobacteraceae</taxon>
        <taxon>Pseudoxanthomonas</taxon>
    </lineage>
</organism>
<dbReference type="InterPro" id="IPR053733">
    <property type="entry name" value="Heme_Transport_Util_sf"/>
</dbReference>
<feature type="domain" description="Haemin-degrading HemS/ChuX" evidence="1">
    <location>
        <begin position="44"/>
        <end position="98"/>
    </location>
</feature>
<gene>
    <name evidence="2" type="ORF">J2W94_000127</name>
</gene>
<keyword evidence="3" id="KW-1185">Reference proteome</keyword>
<accession>A0ABU1RM64</accession>
<evidence type="ECO:0000313" key="2">
    <source>
        <dbReference type="EMBL" id="MDR6839863.1"/>
    </source>
</evidence>
<sequence length="214" mass="22848">MAAALPGTALRPHAAASGLPRAQQLAALGTVLCLYRPQQGGELSGWAHAVRVESRTGVDSDGLRESLVFFDAEGRCCWRLYLLPDSDFLAWDRLLASLPCRDEVEAAIGVGERLWRRLAGRLRGEQWQACIIRLHVVPAAVTQPVLAASLAAVSPLGAATAQRIAQADGADGNIRVDDCCCAQSALAATQAAAKFEAEDGHRLPLLRFTSRKTP</sequence>
<dbReference type="Proteomes" id="UP001254759">
    <property type="component" value="Unassembled WGS sequence"/>
</dbReference>
<proteinExistence type="predicted"/>
<name>A0ABU1RM64_9GAMM</name>
<protein>
    <recommendedName>
        <fullName evidence="1">Haemin-degrading HemS/ChuX domain-containing protein</fullName>
    </recommendedName>
</protein>
<evidence type="ECO:0000259" key="1">
    <source>
        <dbReference type="Pfam" id="PF05171"/>
    </source>
</evidence>
<dbReference type="EMBL" id="JAVDTT010000001">
    <property type="protein sequence ID" value="MDR6839863.1"/>
    <property type="molecule type" value="Genomic_DNA"/>
</dbReference>
<dbReference type="Gene3D" id="3.40.1570.10">
    <property type="entry name" value="HemS/ChuS/ChuX like domains"/>
    <property type="match status" value="1"/>
</dbReference>
<comment type="caution">
    <text evidence="2">The sequence shown here is derived from an EMBL/GenBank/DDBJ whole genome shotgun (WGS) entry which is preliminary data.</text>
</comment>
<evidence type="ECO:0000313" key="3">
    <source>
        <dbReference type="Proteomes" id="UP001254759"/>
    </source>
</evidence>
<dbReference type="Pfam" id="PF05171">
    <property type="entry name" value="HemS"/>
    <property type="match status" value="1"/>
</dbReference>
<dbReference type="RefSeq" id="WP_310089672.1">
    <property type="nucleotide sequence ID" value="NZ_JAVDTT010000001.1"/>
</dbReference>